<keyword evidence="5" id="KW-1185">Reference proteome</keyword>
<reference evidence="4 5" key="1">
    <citation type="submission" date="2006-10" db="EMBL/GenBank/DDBJ databases">
        <title>Complete sequence of Syntrophobacter fumaroxidans MPOB.</title>
        <authorList>
            <consortium name="US DOE Joint Genome Institute"/>
            <person name="Copeland A."/>
            <person name="Lucas S."/>
            <person name="Lapidus A."/>
            <person name="Barry K."/>
            <person name="Detter J.C."/>
            <person name="Glavina del Rio T."/>
            <person name="Hammon N."/>
            <person name="Israni S."/>
            <person name="Pitluck S."/>
            <person name="Goltsman E.G."/>
            <person name="Martinez M."/>
            <person name="Schmutz J."/>
            <person name="Larimer F."/>
            <person name="Land M."/>
            <person name="Hauser L."/>
            <person name="Kyrpides N."/>
            <person name="Kim E."/>
            <person name="Boone D.R."/>
            <person name="Brockman F."/>
            <person name="Culley D."/>
            <person name="Ferry J."/>
            <person name="Gunsalus R."/>
            <person name="McInerney M.J."/>
            <person name="Morrison M."/>
            <person name="Plugge C."/>
            <person name="Rohlin L."/>
            <person name="Scholten J."/>
            <person name="Sieber J."/>
            <person name="Stams A.J.M."/>
            <person name="Worm P."/>
            <person name="Henstra A.M."/>
            <person name="Richardson P."/>
        </authorList>
    </citation>
    <scope>NUCLEOTIDE SEQUENCE [LARGE SCALE GENOMIC DNA]</scope>
    <source>
        <strain evidence="5">DSM 10017 / MPOB</strain>
    </source>
</reference>
<feature type="domain" description="Response regulatory" evidence="3">
    <location>
        <begin position="5"/>
        <end position="120"/>
    </location>
</feature>
<dbReference type="eggNOG" id="COG0745">
    <property type="taxonomic scope" value="Bacteria"/>
</dbReference>
<dbReference type="OrthoDB" id="5517253at2"/>
<protein>
    <submittedName>
        <fullName evidence="4">Response regulator receiver protein</fullName>
    </submittedName>
</protein>
<dbReference type="STRING" id="335543.Sfum_0623"/>
<evidence type="ECO:0000256" key="1">
    <source>
        <dbReference type="ARBA" id="ARBA00022553"/>
    </source>
</evidence>
<accession>A0LFX0</accession>
<evidence type="ECO:0000313" key="4">
    <source>
        <dbReference type="EMBL" id="ABK16322.1"/>
    </source>
</evidence>
<evidence type="ECO:0000313" key="5">
    <source>
        <dbReference type="Proteomes" id="UP000001784"/>
    </source>
</evidence>
<dbReference type="Pfam" id="PF00072">
    <property type="entry name" value="Response_reg"/>
    <property type="match status" value="1"/>
</dbReference>
<dbReference type="KEGG" id="sfu:Sfum_0623"/>
<dbReference type="PANTHER" id="PTHR44591:SF3">
    <property type="entry name" value="RESPONSE REGULATORY DOMAIN-CONTAINING PROTEIN"/>
    <property type="match status" value="1"/>
</dbReference>
<gene>
    <name evidence="4" type="ordered locus">Sfum_0623</name>
</gene>
<dbReference type="InterPro" id="IPR050595">
    <property type="entry name" value="Bact_response_regulator"/>
</dbReference>
<dbReference type="SUPFAM" id="SSF52172">
    <property type="entry name" value="CheY-like"/>
    <property type="match status" value="1"/>
</dbReference>
<name>A0LFX0_SYNFM</name>
<dbReference type="GO" id="GO:0000160">
    <property type="term" value="P:phosphorelay signal transduction system"/>
    <property type="evidence" value="ECO:0007669"/>
    <property type="project" value="InterPro"/>
</dbReference>
<dbReference type="InterPro" id="IPR011006">
    <property type="entry name" value="CheY-like_superfamily"/>
</dbReference>
<dbReference type="Gene3D" id="3.40.50.2300">
    <property type="match status" value="1"/>
</dbReference>
<organism evidence="4 5">
    <name type="scientific">Syntrophobacter fumaroxidans (strain DSM 10017 / MPOB)</name>
    <dbReference type="NCBI Taxonomy" id="335543"/>
    <lineage>
        <taxon>Bacteria</taxon>
        <taxon>Pseudomonadati</taxon>
        <taxon>Thermodesulfobacteriota</taxon>
        <taxon>Syntrophobacteria</taxon>
        <taxon>Syntrophobacterales</taxon>
        <taxon>Syntrophobacteraceae</taxon>
        <taxon>Syntrophobacter</taxon>
    </lineage>
</organism>
<dbReference type="AlphaFoldDB" id="A0LFX0"/>
<dbReference type="PROSITE" id="PS50110">
    <property type="entry name" value="RESPONSE_REGULATORY"/>
    <property type="match status" value="1"/>
</dbReference>
<dbReference type="InParanoid" id="A0LFX0"/>
<sequence>MSRKMILIVEPDRDVSELFARALETHRDCKCYLASNERDALDLLKEFTFDVILADMGAVMAEDYSLLRKFRRIAPTTMVVVDAYLHQKHHISRALSLGAEDYVIKPITVEVFRKKMDALCFAVA</sequence>
<dbReference type="SMART" id="SM00448">
    <property type="entry name" value="REC"/>
    <property type="match status" value="1"/>
</dbReference>
<dbReference type="InterPro" id="IPR001789">
    <property type="entry name" value="Sig_transdc_resp-reg_receiver"/>
</dbReference>
<dbReference type="Proteomes" id="UP000001784">
    <property type="component" value="Chromosome"/>
</dbReference>
<proteinExistence type="predicted"/>
<dbReference type="CDD" id="cd00156">
    <property type="entry name" value="REC"/>
    <property type="match status" value="1"/>
</dbReference>
<evidence type="ECO:0000259" key="3">
    <source>
        <dbReference type="PROSITE" id="PS50110"/>
    </source>
</evidence>
<dbReference type="PANTHER" id="PTHR44591">
    <property type="entry name" value="STRESS RESPONSE REGULATOR PROTEIN 1"/>
    <property type="match status" value="1"/>
</dbReference>
<feature type="modified residue" description="4-aspartylphosphate" evidence="2">
    <location>
        <position position="55"/>
    </location>
</feature>
<dbReference type="EMBL" id="CP000478">
    <property type="protein sequence ID" value="ABK16322.1"/>
    <property type="molecule type" value="Genomic_DNA"/>
</dbReference>
<dbReference type="HOGENOM" id="CLU_000445_69_8_7"/>
<dbReference type="RefSeq" id="WP_011697495.1">
    <property type="nucleotide sequence ID" value="NC_008554.1"/>
</dbReference>
<keyword evidence="1 2" id="KW-0597">Phosphoprotein</keyword>
<evidence type="ECO:0000256" key="2">
    <source>
        <dbReference type="PROSITE-ProRule" id="PRU00169"/>
    </source>
</evidence>